<feature type="active site" description="Proton donor" evidence="10">
    <location>
        <position position="203"/>
    </location>
</feature>
<dbReference type="Gene3D" id="3.20.20.80">
    <property type="entry name" value="Glycosidases"/>
    <property type="match status" value="1"/>
</dbReference>
<reference evidence="16" key="1">
    <citation type="submission" date="2016-11" db="EMBL/GenBank/DDBJ databases">
        <authorList>
            <person name="Varghese N."/>
            <person name="Submissions S."/>
        </authorList>
    </citation>
    <scope>NUCLEOTIDE SEQUENCE [LARGE SCALE GENOMIC DNA]</scope>
    <source>
        <strain evidence="16">DSM 15285</strain>
    </source>
</reference>
<evidence type="ECO:0000256" key="6">
    <source>
        <dbReference type="ARBA" id="ARBA00022801"/>
    </source>
</evidence>
<evidence type="ECO:0000256" key="8">
    <source>
        <dbReference type="ARBA" id="ARBA00023295"/>
    </source>
</evidence>
<evidence type="ECO:0000256" key="9">
    <source>
        <dbReference type="ARBA" id="ARBA00023326"/>
    </source>
</evidence>
<evidence type="ECO:0000256" key="13">
    <source>
        <dbReference type="RuleBase" id="RU000509"/>
    </source>
</evidence>
<organism evidence="15 16">
    <name type="scientific">Tepidibacter thalassicus DSM 15285</name>
    <dbReference type="NCBI Taxonomy" id="1123350"/>
    <lineage>
        <taxon>Bacteria</taxon>
        <taxon>Bacillati</taxon>
        <taxon>Bacillota</taxon>
        <taxon>Clostridia</taxon>
        <taxon>Peptostreptococcales</taxon>
        <taxon>Peptostreptococcaceae</taxon>
        <taxon>Tepidibacter</taxon>
    </lineage>
</organism>
<feature type="binding site" evidence="12">
    <location>
        <position position="172"/>
    </location>
    <ligand>
        <name>Ca(2+)</name>
        <dbReference type="ChEBI" id="CHEBI:29108"/>
    </ligand>
</feature>
<dbReference type="Gene3D" id="2.60.40.10">
    <property type="entry name" value="Immunoglobulins"/>
    <property type="match status" value="1"/>
</dbReference>
<dbReference type="InterPro" id="IPR013783">
    <property type="entry name" value="Ig-like_fold"/>
</dbReference>
<evidence type="ECO:0000313" key="16">
    <source>
        <dbReference type="Proteomes" id="UP000242520"/>
    </source>
</evidence>
<dbReference type="GO" id="GO:0000272">
    <property type="term" value="P:polysaccharide catabolic process"/>
    <property type="evidence" value="ECO:0007669"/>
    <property type="project" value="UniProtKB-KW"/>
</dbReference>
<keyword evidence="16" id="KW-1185">Reference proteome</keyword>
<keyword evidence="4 12" id="KW-0479">Metal-binding</keyword>
<dbReference type="InterPro" id="IPR001554">
    <property type="entry name" value="Glyco_hydro_14"/>
</dbReference>
<dbReference type="InterPro" id="IPR002044">
    <property type="entry name" value="CBM20"/>
</dbReference>
<comment type="catalytic activity">
    <reaction evidence="1 13">
        <text>Hydrolysis of (1-&gt;4)-alpha-D-glucosidic linkages in polysaccharides so as to remove successive maltose units from the non-reducing ends of the chains.</text>
        <dbReference type="EC" id="3.2.1.2"/>
    </reaction>
</comment>
<dbReference type="Pfam" id="PF01373">
    <property type="entry name" value="Glyco_hydro_14"/>
    <property type="match status" value="1"/>
</dbReference>
<keyword evidence="8 13" id="KW-0326">Glycosidase</keyword>
<evidence type="ECO:0000256" key="2">
    <source>
        <dbReference type="ARBA" id="ARBA00005652"/>
    </source>
</evidence>
<keyword evidence="9 13" id="KW-0624">Polysaccharide degradation</keyword>
<dbReference type="Proteomes" id="UP000242520">
    <property type="component" value="Unassembled WGS sequence"/>
</dbReference>
<evidence type="ECO:0000259" key="14">
    <source>
        <dbReference type="PROSITE" id="PS51166"/>
    </source>
</evidence>
<dbReference type="CDD" id="cd05467">
    <property type="entry name" value="CBM20"/>
    <property type="match status" value="1"/>
</dbReference>
<evidence type="ECO:0000256" key="5">
    <source>
        <dbReference type="ARBA" id="ARBA00022729"/>
    </source>
</evidence>
<feature type="binding site" evidence="12">
    <location>
        <position position="81"/>
    </location>
    <ligand>
        <name>Ca(2+)</name>
        <dbReference type="ChEBI" id="CHEBI:29108"/>
    </ligand>
</feature>
<feature type="binding site" evidence="11">
    <location>
        <position position="118"/>
    </location>
    <ligand>
        <name>substrate</name>
    </ligand>
</feature>
<feature type="binding site" evidence="11">
    <location>
        <position position="71"/>
    </location>
    <ligand>
        <name>substrate</name>
    </ligand>
</feature>
<proteinExistence type="inferred from homology"/>
<name>A0A1M5RFF1_9FIRM</name>
<dbReference type="AlphaFoldDB" id="A0A1M5RFF1"/>
<dbReference type="InterPro" id="IPR018238">
    <property type="entry name" value="Glyco_hydro_14_CS"/>
</dbReference>
<dbReference type="PROSITE" id="PS00506">
    <property type="entry name" value="BETA_AMYLASE_1"/>
    <property type="match status" value="1"/>
</dbReference>
<dbReference type="PRINTS" id="PR00750">
    <property type="entry name" value="BETAAMYLASE"/>
</dbReference>
<dbReference type="PRINTS" id="PR00841">
    <property type="entry name" value="GLHYDLASE14A"/>
</dbReference>
<feature type="binding site" evidence="11">
    <location>
        <begin position="420"/>
        <end position="421"/>
    </location>
    <ligand>
        <name>substrate</name>
    </ligand>
</feature>
<evidence type="ECO:0000256" key="7">
    <source>
        <dbReference type="ARBA" id="ARBA00023277"/>
    </source>
</evidence>
<dbReference type="InterPro" id="IPR017853">
    <property type="entry name" value="GH"/>
</dbReference>
<accession>A0A1M5RFF1</accession>
<dbReference type="InterPro" id="IPR000125">
    <property type="entry name" value="Glyco_hydro_14A_bac"/>
</dbReference>
<feature type="binding site" evidence="11">
    <location>
        <position position="332"/>
    </location>
    <ligand>
        <name>substrate</name>
    </ligand>
</feature>
<evidence type="ECO:0000256" key="12">
    <source>
        <dbReference type="PIRSR" id="PIRSR600125-3"/>
    </source>
</evidence>
<keyword evidence="6 13" id="KW-0378">Hydrolase</keyword>
<comment type="similarity">
    <text evidence="2 13">Belongs to the glycosyl hydrolase 14 family.</text>
</comment>
<keyword evidence="7 13" id="KW-0119">Carbohydrate metabolism</keyword>
<dbReference type="STRING" id="1123350.SAMN02744040_01363"/>
<feature type="active site" description="Proton acceptor" evidence="10">
    <location>
        <position position="419"/>
    </location>
</feature>
<feature type="binding site" evidence="11">
    <location>
        <position position="451"/>
    </location>
    <ligand>
        <name>substrate</name>
    </ligand>
</feature>
<gene>
    <name evidence="15" type="ORF">SAMN02744040_01363</name>
</gene>
<evidence type="ECO:0000256" key="1">
    <source>
        <dbReference type="ARBA" id="ARBA00000546"/>
    </source>
</evidence>
<keyword evidence="5" id="KW-0732">Signal</keyword>
<keyword evidence="12" id="KW-0106">Calcium</keyword>
<protein>
    <recommendedName>
        <fullName evidence="3 13">Beta-amylase</fullName>
        <ecNumber evidence="3 13">3.2.1.2</ecNumber>
    </recommendedName>
</protein>
<dbReference type="GO" id="GO:0016161">
    <property type="term" value="F:beta-amylase activity"/>
    <property type="evidence" value="ECO:0007669"/>
    <property type="project" value="UniProtKB-EC"/>
</dbReference>
<evidence type="ECO:0000256" key="11">
    <source>
        <dbReference type="PIRSR" id="PIRSR600125-2"/>
    </source>
</evidence>
<dbReference type="EC" id="3.2.1.2" evidence="3 13"/>
<feature type="binding site" evidence="11">
    <location>
        <position position="327"/>
    </location>
    <ligand>
        <name>substrate</name>
    </ligand>
</feature>
<feature type="binding site" evidence="12">
    <location>
        <position position="78"/>
    </location>
    <ligand>
        <name>Ca(2+)</name>
        <dbReference type="ChEBI" id="CHEBI:29108"/>
    </ligand>
</feature>
<evidence type="ECO:0000256" key="4">
    <source>
        <dbReference type="ARBA" id="ARBA00022723"/>
    </source>
</evidence>
<dbReference type="GO" id="GO:0046872">
    <property type="term" value="F:metal ion binding"/>
    <property type="evidence" value="ECO:0007669"/>
    <property type="project" value="UniProtKB-KW"/>
</dbReference>
<dbReference type="PROSITE" id="PS51166">
    <property type="entry name" value="CBM20"/>
    <property type="match status" value="1"/>
</dbReference>
<sequence length="577" mass="66710">MDRKKVISKITIFLMILSFVVLSSKSSLYSYTQENDFTFNVMAPLHVDDWSKFEYELAMAKDIGVDAVSVDVWWGDVEKNDNQFNWDYYDQVFKKIKEAGLKIVPIMSFHQCGGNVGDSYNSYLPNWIWDKYNGKKYMKKTLNYDDLKYKSELGNTSAEYLSLWVDDLVSNEYIDFMNAFEEHFKEYKDDFIEINISCGPAGELRYPSYNAHDNNNFYSGFPNKGYLQCYSDLAQEDFRKYILEKYKNLQGVNKAWGLNLNNTKEITPPMDGGNFFYGEGKAYLNSSYGKDFIEWYNKRLVNHGRNMITYALKAFDDELSNVQLGIKIPGIHWQINNGNYPRTAEINAGIINTDFSEQNGYGYNPIMHMIKDFNGKVVLHFTCLEMNNGSGGEYTSAAKTLVRWVGNAASNNGVEIKGENALNAGNDDKQFWDNIKDALDNYHYKGITILRMNDAVYGDSNKYYHELINSKKLNVNNKVSITFRVNNAHTIFGEEIYVVGNHSQLGNWDPNKAVKLFAYKYPSWTVTVDGFEKGSNIEFKFIKKSKNGLEWENIEDNRMYNVNSEVGEYVTDWNEKR</sequence>
<evidence type="ECO:0000313" key="15">
    <source>
        <dbReference type="EMBL" id="SHH25087.1"/>
    </source>
</evidence>
<dbReference type="PROSITE" id="PS00679">
    <property type="entry name" value="BETA_AMYLASE_2"/>
    <property type="match status" value="1"/>
</dbReference>
<dbReference type="Pfam" id="PF00686">
    <property type="entry name" value="CBM_20"/>
    <property type="match status" value="1"/>
</dbReference>
<evidence type="ECO:0000256" key="10">
    <source>
        <dbReference type="PIRSR" id="PIRSR600125-1"/>
    </source>
</evidence>
<feature type="domain" description="CBM20" evidence="14">
    <location>
        <begin position="473"/>
        <end position="575"/>
    </location>
</feature>
<dbReference type="EMBL" id="FQXH01000012">
    <property type="protein sequence ID" value="SHH25087.1"/>
    <property type="molecule type" value="Genomic_DNA"/>
</dbReference>
<dbReference type="PANTHER" id="PTHR31352">
    <property type="entry name" value="BETA-AMYLASE 1, CHLOROPLASTIC"/>
    <property type="match status" value="1"/>
</dbReference>
<dbReference type="SMART" id="SM01065">
    <property type="entry name" value="CBM_2"/>
    <property type="match status" value="1"/>
</dbReference>
<evidence type="ECO:0000256" key="3">
    <source>
        <dbReference type="ARBA" id="ARBA00012594"/>
    </source>
</evidence>
<comment type="cofactor">
    <cofactor evidence="12">
        <name>Ca(2+)</name>
        <dbReference type="ChEBI" id="CHEBI:29108"/>
    </cofactor>
    <text evidence="12">Binds 1 Ca(2+) ion per subunit.</text>
</comment>
<feature type="binding site" evidence="11">
    <location>
        <position position="382"/>
    </location>
    <ligand>
        <name>substrate</name>
    </ligand>
</feature>
<dbReference type="GO" id="GO:2001070">
    <property type="term" value="F:starch binding"/>
    <property type="evidence" value="ECO:0007669"/>
    <property type="project" value="InterPro"/>
</dbReference>
<feature type="binding site" evidence="11">
    <location>
        <position position="110"/>
    </location>
    <ligand>
        <name>substrate</name>
    </ligand>
</feature>
<dbReference type="SUPFAM" id="SSF51445">
    <property type="entry name" value="(Trans)glycosidases"/>
    <property type="match status" value="1"/>
</dbReference>
<dbReference type="RefSeq" id="WP_178137462.1">
    <property type="nucleotide sequence ID" value="NZ_FQXH01000012.1"/>
</dbReference>
<dbReference type="PANTHER" id="PTHR31352:SF1">
    <property type="entry name" value="BETA-AMYLASE 3, CHLOROPLASTIC"/>
    <property type="match status" value="1"/>
</dbReference>